<dbReference type="Gene3D" id="3.40.50.2000">
    <property type="entry name" value="Glycogen Phosphorylase B"/>
    <property type="match status" value="2"/>
</dbReference>
<reference evidence="2" key="1">
    <citation type="submission" date="2022-05" db="EMBL/GenBank/DDBJ databases">
        <authorList>
            <person name="Park J.-S."/>
        </authorList>
    </citation>
    <scope>NUCLEOTIDE SEQUENCE</scope>
    <source>
        <strain evidence="2">2012CJ34-3</strain>
    </source>
</reference>
<dbReference type="EC" id="2.4.-.-" evidence="2"/>
<proteinExistence type="predicted"/>
<accession>A0ABT0QCI1</accession>
<dbReference type="InterPro" id="IPR001296">
    <property type="entry name" value="Glyco_trans_1"/>
</dbReference>
<sequence>MRFLIISHTMHKEHNNSLYAYAPYVKEMNIWLKYADKIEIVAPKINKEISNIEASYVYQNIHLNTIPSIAFTSFKNSVSSILKLPKIFFTIFRACKNADHIHLRCPGNIGLIGCFVQIFFSKKIKTAKYAGNWNPKSKQPISYKFQKWILSNTVLTKNIKVLVYGDWKNQTKNIKPFFTASFYNSEIEDEIERNYDAKLNFVFVGSLVKGKRPLLAIKIVEALYIQGKKVILELYGEGVLKPELQKYITNNNLENIVILKGSQRKNTIKKALKESHFLILASKSEGWPKAVAEAMFFGVIPIATKISCVPFMLDYGNRGVLIEPNLNDAVRQINLHLKDTSNLKSVSLLASKWSQNYTLDVFETEISKLLKS</sequence>
<name>A0ABT0QCI1_9FLAO</name>
<keyword evidence="3" id="KW-1185">Reference proteome</keyword>
<dbReference type="PANTHER" id="PTHR12526:SF630">
    <property type="entry name" value="GLYCOSYLTRANSFERASE"/>
    <property type="match status" value="1"/>
</dbReference>
<dbReference type="Pfam" id="PF00534">
    <property type="entry name" value="Glycos_transf_1"/>
    <property type="match status" value="1"/>
</dbReference>
<keyword evidence="2" id="KW-0808">Transferase</keyword>
<keyword evidence="2" id="KW-0328">Glycosyltransferase</keyword>
<gene>
    <name evidence="2" type="ORF">M3P09_06725</name>
</gene>
<dbReference type="SUPFAM" id="SSF53756">
    <property type="entry name" value="UDP-Glycosyltransferase/glycogen phosphorylase"/>
    <property type="match status" value="1"/>
</dbReference>
<dbReference type="RefSeq" id="WP_249972518.1">
    <property type="nucleotide sequence ID" value="NZ_JAMFLZ010000002.1"/>
</dbReference>
<comment type="caution">
    <text evidence="2">The sequence shown here is derived from an EMBL/GenBank/DDBJ whole genome shotgun (WGS) entry which is preliminary data.</text>
</comment>
<dbReference type="Proteomes" id="UP001165381">
    <property type="component" value="Unassembled WGS sequence"/>
</dbReference>
<organism evidence="2 3">
    <name type="scientific">Jejuia spongiicola</name>
    <dbReference type="NCBI Taxonomy" id="2942207"/>
    <lineage>
        <taxon>Bacteria</taxon>
        <taxon>Pseudomonadati</taxon>
        <taxon>Bacteroidota</taxon>
        <taxon>Flavobacteriia</taxon>
        <taxon>Flavobacteriales</taxon>
        <taxon>Flavobacteriaceae</taxon>
        <taxon>Jejuia</taxon>
    </lineage>
</organism>
<evidence type="ECO:0000313" key="3">
    <source>
        <dbReference type="Proteomes" id="UP001165381"/>
    </source>
</evidence>
<feature type="domain" description="Glycosyl transferase family 1" evidence="1">
    <location>
        <begin position="187"/>
        <end position="341"/>
    </location>
</feature>
<dbReference type="EMBL" id="JAMFLZ010000002">
    <property type="protein sequence ID" value="MCL6294682.1"/>
    <property type="molecule type" value="Genomic_DNA"/>
</dbReference>
<dbReference type="GO" id="GO:0016757">
    <property type="term" value="F:glycosyltransferase activity"/>
    <property type="evidence" value="ECO:0007669"/>
    <property type="project" value="UniProtKB-KW"/>
</dbReference>
<evidence type="ECO:0000259" key="1">
    <source>
        <dbReference type="Pfam" id="PF00534"/>
    </source>
</evidence>
<protein>
    <submittedName>
        <fullName evidence="2">Glycosyltransferase</fullName>
        <ecNumber evidence="2">2.4.-.-</ecNumber>
    </submittedName>
</protein>
<dbReference type="PANTHER" id="PTHR12526">
    <property type="entry name" value="GLYCOSYLTRANSFERASE"/>
    <property type="match status" value="1"/>
</dbReference>
<evidence type="ECO:0000313" key="2">
    <source>
        <dbReference type="EMBL" id="MCL6294682.1"/>
    </source>
</evidence>